<name>A0ABZ2TGA7_9RHOB</name>
<organism evidence="2 3">
    <name type="scientific">Roseovarius rhodophyticola</name>
    <dbReference type="NCBI Taxonomy" id="3080827"/>
    <lineage>
        <taxon>Bacteria</taxon>
        <taxon>Pseudomonadati</taxon>
        <taxon>Pseudomonadota</taxon>
        <taxon>Alphaproteobacteria</taxon>
        <taxon>Rhodobacterales</taxon>
        <taxon>Roseobacteraceae</taxon>
        <taxon>Roseovarius</taxon>
    </lineage>
</organism>
<dbReference type="InterPro" id="IPR011042">
    <property type="entry name" value="6-blade_b-propeller_TolB-like"/>
</dbReference>
<dbReference type="Proteomes" id="UP001281305">
    <property type="component" value="Chromosome"/>
</dbReference>
<keyword evidence="1" id="KW-0732">Signal</keyword>
<evidence type="ECO:0008006" key="4">
    <source>
        <dbReference type="Google" id="ProtNLM"/>
    </source>
</evidence>
<feature type="signal peptide" evidence="1">
    <location>
        <begin position="1"/>
        <end position="24"/>
    </location>
</feature>
<feature type="chain" id="PRO_5045820902" description="WD40 repeat domain-containing protein" evidence="1">
    <location>
        <begin position="25"/>
        <end position="402"/>
    </location>
</feature>
<dbReference type="Gene3D" id="2.120.10.30">
    <property type="entry name" value="TolB, C-terminal domain"/>
    <property type="match status" value="1"/>
</dbReference>
<evidence type="ECO:0000313" key="3">
    <source>
        <dbReference type="Proteomes" id="UP001281305"/>
    </source>
</evidence>
<sequence>MVSRLSVFALLIKLAFWMPTAATAVEYEIGELNMRGLALSPDGSEIAVAAWPDNKIEQGFLATASIETPDRYTGITLPHGVVALTPSFSPDGTRLLFAGVCLTGFTCADGADGWNIYVVELSSKKVTQVTSQDVRLFRWYPIEGPDGTVYFSVMPRGDSLWLTNTTSLASIFQKTAVDREKPFLPNVPISENTGIPFLGAALFGSLIPFGATDTEVIFRARLKASFSARAMNERFYNDALAKDLDIDPSDDIDFRTHDLLDKAKELYLSYEEGDRIARTLRSVFIASSKSVDPFHHVFDLELETIRRHVEYVAFDGENVFLLFSPDSNPGRSIWRMRKGSAERFIKLPNGAYNFEFMAAGKDVIAASVSQITLPKGFRHRISVWRSRVLLPEIFSITLDEGA</sequence>
<keyword evidence="3" id="KW-1185">Reference proteome</keyword>
<reference evidence="2 3" key="1">
    <citation type="submission" date="2024-02" db="EMBL/GenBank/DDBJ databases">
        <title>Roseovarius strain W115 nov., isolated from a marine algae.</title>
        <authorList>
            <person name="Lee M.W."/>
            <person name="Lee J.K."/>
            <person name="Kim J.M."/>
            <person name="Choi D.G."/>
            <person name="Baek J.H."/>
            <person name="Bayburt H."/>
            <person name="Jung J.J."/>
            <person name="Han D.M."/>
            <person name="Jeon C.O."/>
        </authorList>
    </citation>
    <scope>NUCLEOTIDE SEQUENCE [LARGE SCALE GENOMIC DNA]</scope>
    <source>
        <strain evidence="2 3">W115</strain>
    </source>
</reference>
<dbReference type="InterPro" id="IPR011044">
    <property type="entry name" value="Quino_amine_DH_bsu"/>
</dbReference>
<evidence type="ECO:0000256" key="1">
    <source>
        <dbReference type="SAM" id="SignalP"/>
    </source>
</evidence>
<evidence type="ECO:0000313" key="2">
    <source>
        <dbReference type="EMBL" id="WYK18768.1"/>
    </source>
</evidence>
<accession>A0ABZ2TGA7</accession>
<proteinExistence type="predicted"/>
<protein>
    <recommendedName>
        <fullName evidence="4">WD40 repeat domain-containing protein</fullName>
    </recommendedName>
</protein>
<dbReference type="RefSeq" id="WP_317055451.1">
    <property type="nucleotide sequence ID" value="NZ_CP146606.1"/>
</dbReference>
<gene>
    <name evidence="2" type="ORF">RZS32_002460</name>
</gene>
<dbReference type="SUPFAM" id="SSF50969">
    <property type="entry name" value="YVTN repeat-like/Quinoprotein amine dehydrogenase"/>
    <property type="match status" value="1"/>
</dbReference>
<dbReference type="EMBL" id="CP146606">
    <property type="protein sequence ID" value="WYK18768.1"/>
    <property type="molecule type" value="Genomic_DNA"/>
</dbReference>